<dbReference type="GO" id="GO:0003924">
    <property type="term" value="F:GTPase activity"/>
    <property type="evidence" value="ECO:0007669"/>
    <property type="project" value="TreeGrafter"/>
</dbReference>
<evidence type="ECO:0000259" key="1">
    <source>
        <dbReference type="Pfam" id="PF03144"/>
    </source>
</evidence>
<dbReference type="Gene3D" id="3.30.70.870">
    <property type="entry name" value="Elongation Factor G (Translational Gtpase), domain 3"/>
    <property type="match status" value="1"/>
</dbReference>
<feature type="domain" description="Translation elongation factor EFTu-like" evidence="1">
    <location>
        <begin position="10"/>
        <end position="80"/>
    </location>
</feature>
<comment type="caution">
    <text evidence="2">The sequence shown here is derived from an EMBL/GenBank/DDBJ whole genome shotgun (WGS) entry which is preliminary data.</text>
</comment>
<dbReference type="InterPro" id="IPR035647">
    <property type="entry name" value="EFG_III/V"/>
</dbReference>
<dbReference type="GO" id="GO:0005525">
    <property type="term" value="F:GTP binding"/>
    <property type="evidence" value="ECO:0007669"/>
    <property type="project" value="InterPro"/>
</dbReference>
<dbReference type="InParanoid" id="A0A0V0QR03"/>
<dbReference type="Proteomes" id="UP000054937">
    <property type="component" value="Unassembled WGS sequence"/>
</dbReference>
<dbReference type="InterPro" id="IPR004161">
    <property type="entry name" value="EFTu-like_2"/>
</dbReference>
<organism evidence="2 3">
    <name type="scientific">Pseudocohnilembus persalinus</name>
    <name type="common">Ciliate</name>
    <dbReference type="NCBI Taxonomy" id="266149"/>
    <lineage>
        <taxon>Eukaryota</taxon>
        <taxon>Sar</taxon>
        <taxon>Alveolata</taxon>
        <taxon>Ciliophora</taxon>
        <taxon>Intramacronucleata</taxon>
        <taxon>Oligohymenophorea</taxon>
        <taxon>Scuticociliatia</taxon>
        <taxon>Philasterida</taxon>
        <taxon>Pseudocohnilembidae</taxon>
        <taxon>Pseudocohnilembus</taxon>
    </lineage>
</organism>
<reference evidence="2 3" key="1">
    <citation type="journal article" date="2015" name="Sci. Rep.">
        <title>Genome of the facultative scuticociliatosis pathogen Pseudocohnilembus persalinus provides insight into its virulence through horizontal gene transfer.</title>
        <authorList>
            <person name="Xiong J."/>
            <person name="Wang G."/>
            <person name="Cheng J."/>
            <person name="Tian M."/>
            <person name="Pan X."/>
            <person name="Warren A."/>
            <person name="Jiang C."/>
            <person name="Yuan D."/>
            <person name="Miao W."/>
        </authorList>
    </citation>
    <scope>NUCLEOTIDE SEQUENCE [LARGE SCALE GENOMIC DNA]</scope>
    <source>
        <strain evidence="2">36N120E</strain>
    </source>
</reference>
<dbReference type="GO" id="GO:1990904">
    <property type="term" value="C:ribonucleoprotein complex"/>
    <property type="evidence" value="ECO:0007669"/>
    <property type="project" value="TreeGrafter"/>
</dbReference>
<dbReference type="PANTHER" id="PTHR42908">
    <property type="entry name" value="TRANSLATION ELONGATION FACTOR-RELATED"/>
    <property type="match status" value="1"/>
</dbReference>
<dbReference type="PANTHER" id="PTHR42908:SF8">
    <property type="entry name" value="TR-TYPE G DOMAIN-CONTAINING PROTEIN"/>
    <property type="match status" value="1"/>
</dbReference>
<dbReference type="Gene3D" id="2.40.30.10">
    <property type="entry name" value="Translation factors"/>
    <property type="match status" value="1"/>
</dbReference>
<protein>
    <submittedName>
        <fullName evidence="2">Translation protein, beta-barrel domain</fullName>
    </submittedName>
</protein>
<evidence type="ECO:0000313" key="3">
    <source>
        <dbReference type="Proteomes" id="UP000054937"/>
    </source>
</evidence>
<dbReference type="SUPFAM" id="SSF50447">
    <property type="entry name" value="Translation proteins"/>
    <property type="match status" value="1"/>
</dbReference>
<dbReference type="EMBL" id="LDAU01000113">
    <property type="protein sequence ID" value="KRX04699.1"/>
    <property type="molecule type" value="Genomic_DNA"/>
</dbReference>
<name>A0A0V0QR03_PSEPJ</name>
<dbReference type="SUPFAM" id="SSF54980">
    <property type="entry name" value="EF-G C-terminal domain-like"/>
    <property type="match status" value="1"/>
</dbReference>
<dbReference type="Pfam" id="PF03144">
    <property type="entry name" value="GTP_EFTU_D2"/>
    <property type="match status" value="1"/>
</dbReference>
<dbReference type="AlphaFoldDB" id="A0A0V0QR03"/>
<gene>
    <name evidence="2" type="ORF">PPERSA_09491</name>
</gene>
<dbReference type="GO" id="GO:0005829">
    <property type="term" value="C:cytosol"/>
    <property type="evidence" value="ECO:0007669"/>
    <property type="project" value="TreeGrafter"/>
</dbReference>
<evidence type="ECO:0000313" key="2">
    <source>
        <dbReference type="EMBL" id="KRX04699.1"/>
    </source>
</evidence>
<accession>A0A0V0QR03</accession>
<proteinExistence type="predicted"/>
<dbReference type="InterPro" id="IPR009000">
    <property type="entry name" value="Transl_B-barrel_sf"/>
</dbReference>
<dbReference type="OrthoDB" id="364892at2759"/>
<keyword evidence="3" id="KW-1185">Reference proteome</keyword>
<sequence length="244" mass="27223">MFLPPNQYFGKMLIGRIESGTLNLNDKLSSVDSEGKLVENGKVQKIMKKYGMETIEMQRAVAGDIVSIAGFSNSTVTNTLNEQGKYTVIPSIPIDPPIMSISVNVNTSPLAGKEGKKLSKNQIKQRLKIESENDVALKVEGIDDKVDSNDIVIKGRGDLHLGLLIEKMRREGFELAVSPPIILFKEDENGNLLEPMEKITIECDPMYVPGIMEKLGNRGAIYESAEEISRDLHQFNWIQIRFTQ</sequence>
<dbReference type="Gene3D" id="3.30.70.240">
    <property type="match status" value="1"/>
</dbReference>